<proteinExistence type="predicted"/>
<comment type="subcellular location">
    <subcellularLocation>
        <location evidence="1">Membrane</location>
        <topology evidence="1">Multi-pass membrane protein</topology>
    </subcellularLocation>
</comment>
<organism evidence="8 9">
    <name type="scientific">Lentinus brumalis</name>
    <dbReference type="NCBI Taxonomy" id="2498619"/>
    <lineage>
        <taxon>Eukaryota</taxon>
        <taxon>Fungi</taxon>
        <taxon>Dikarya</taxon>
        <taxon>Basidiomycota</taxon>
        <taxon>Agaricomycotina</taxon>
        <taxon>Agaricomycetes</taxon>
        <taxon>Polyporales</taxon>
        <taxon>Polyporaceae</taxon>
        <taxon>Lentinus</taxon>
    </lineage>
</organism>
<dbReference type="Gene3D" id="3.60.21.10">
    <property type="match status" value="1"/>
</dbReference>
<evidence type="ECO:0000256" key="3">
    <source>
        <dbReference type="ARBA" id="ARBA00022989"/>
    </source>
</evidence>
<protein>
    <recommendedName>
        <fullName evidence="7">Calcineurin-like phosphoesterase domain-containing protein</fullName>
    </recommendedName>
</protein>
<dbReference type="GO" id="GO:0016020">
    <property type="term" value="C:membrane"/>
    <property type="evidence" value="ECO:0007669"/>
    <property type="project" value="UniProtKB-SubCell"/>
</dbReference>
<dbReference type="GO" id="GO:0016787">
    <property type="term" value="F:hydrolase activity"/>
    <property type="evidence" value="ECO:0007669"/>
    <property type="project" value="InterPro"/>
</dbReference>
<dbReference type="AlphaFoldDB" id="A0A371DCB1"/>
<sequence length="633" mass="71511">MLTASTRRPVLLDAWLSRWGILDWLRLFWCAAVLWYEVASYVWSLGWCSWPDSGLSPARERPAHLLLVADPQVRDLSTSRATGIAAARQYLLDLTLKRNWYFASRRSPDVVVFLGDMLASWRSIKTDEEYERSYNKFLDVFRLDRRIPSYFVPGNNDVGVNIDSASARRARQRFTSHFGPLNQHVSVRNHTLVMLDAAGLVEEDYQRSAKYVDYDHWTPLPRGAVEFVHSLKEEADQAHPAILFTHIPLHRPDTASCGPLRERGTIRRGVGPSYQNTLGKKTTTFVLKSVTPEIVFSADDKDYCDYVHVPPRSVLTDATSPNATTVAKPQNVREITVKAFSPTSEIRHPGFQLLSVTYPSSEGNPSLATTACFFPDYPSIYTWRYLPLLFLTILTLIFLRRRKLRSPSLPTHLTESGLRKSFSLNSLPTAPWSPQPHPATPFSPDWSPYTPGFSAPHARSPDHSPQDSFPTDSLRAPISRSASHASVIALGGDAQHLRLPSTPTFRATAIPRTDDDGLPQHLPMGPAHLDVDELDDEFAYARYDQRQPLRVKLERGDADGGPADTDEFAFTFTLYGRRRRISLWIPLLSRSGRATFSGRRRGKWAFAKRVAKDLVYTMWPAVLLWAVLAWLVS</sequence>
<feature type="domain" description="Calcineurin-like phosphoesterase" evidence="7">
    <location>
        <begin position="102"/>
        <end position="255"/>
    </location>
</feature>
<evidence type="ECO:0000256" key="6">
    <source>
        <dbReference type="SAM" id="Phobius"/>
    </source>
</evidence>
<keyword evidence="4 6" id="KW-0472">Membrane</keyword>
<dbReference type="Proteomes" id="UP000256964">
    <property type="component" value="Unassembled WGS sequence"/>
</dbReference>
<dbReference type="EMBL" id="KZ857401">
    <property type="protein sequence ID" value="RDX50153.1"/>
    <property type="molecule type" value="Genomic_DNA"/>
</dbReference>
<feature type="region of interest" description="Disordered" evidence="5">
    <location>
        <begin position="429"/>
        <end position="475"/>
    </location>
</feature>
<reference evidence="8 9" key="1">
    <citation type="journal article" date="2018" name="Biotechnol. Biofuels">
        <title>Integrative visual omics of the white-rot fungus Polyporus brumalis exposes the biotechnological potential of its oxidative enzymes for delignifying raw plant biomass.</title>
        <authorList>
            <person name="Miyauchi S."/>
            <person name="Rancon A."/>
            <person name="Drula E."/>
            <person name="Hage H."/>
            <person name="Chaduli D."/>
            <person name="Favel A."/>
            <person name="Grisel S."/>
            <person name="Henrissat B."/>
            <person name="Herpoel-Gimbert I."/>
            <person name="Ruiz-Duenas F.J."/>
            <person name="Chevret D."/>
            <person name="Hainaut M."/>
            <person name="Lin J."/>
            <person name="Wang M."/>
            <person name="Pangilinan J."/>
            <person name="Lipzen A."/>
            <person name="Lesage-Meessen L."/>
            <person name="Navarro D."/>
            <person name="Riley R."/>
            <person name="Grigoriev I.V."/>
            <person name="Zhou S."/>
            <person name="Raouche S."/>
            <person name="Rosso M.N."/>
        </authorList>
    </citation>
    <scope>NUCLEOTIDE SEQUENCE [LARGE SCALE GENOMIC DNA]</scope>
    <source>
        <strain evidence="8 9">BRFM 1820</strain>
    </source>
</reference>
<dbReference type="OrthoDB" id="5977743at2759"/>
<dbReference type="InterPro" id="IPR004843">
    <property type="entry name" value="Calcineurin-like_PHP"/>
</dbReference>
<accession>A0A371DCB1</accession>
<evidence type="ECO:0000313" key="9">
    <source>
        <dbReference type="Proteomes" id="UP000256964"/>
    </source>
</evidence>
<dbReference type="PANTHER" id="PTHR13315">
    <property type="entry name" value="METALLO PHOSPHOESTERASE RELATED"/>
    <property type="match status" value="1"/>
</dbReference>
<evidence type="ECO:0000256" key="5">
    <source>
        <dbReference type="SAM" id="MobiDB-lite"/>
    </source>
</evidence>
<evidence type="ECO:0000313" key="8">
    <source>
        <dbReference type="EMBL" id="RDX50153.1"/>
    </source>
</evidence>
<feature type="transmembrane region" description="Helical" evidence="6">
    <location>
        <begin position="614"/>
        <end position="632"/>
    </location>
</feature>
<feature type="transmembrane region" description="Helical" evidence="6">
    <location>
        <begin position="381"/>
        <end position="399"/>
    </location>
</feature>
<dbReference type="GO" id="GO:0005783">
    <property type="term" value="C:endoplasmic reticulum"/>
    <property type="evidence" value="ECO:0007669"/>
    <property type="project" value="TreeGrafter"/>
</dbReference>
<name>A0A371DCB1_9APHY</name>
<dbReference type="PANTHER" id="PTHR13315:SF4">
    <property type="entry name" value="METALLOPHOSPHOESTERASE, ISOFORM E"/>
    <property type="match status" value="1"/>
</dbReference>
<evidence type="ECO:0000256" key="4">
    <source>
        <dbReference type="ARBA" id="ARBA00023136"/>
    </source>
</evidence>
<dbReference type="STRING" id="139420.A0A371DCB1"/>
<keyword evidence="3 6" id="KW-1133">Transmembrane helix</keyword>
<evidence type="ECO:0000256" key="2">
    <source>
        <dbReference type="ARBA" id="ARBA00022692"/>
    </source>
</evidence>
<evidence type="ECO:0000259" key="7">
    <source>
        <dbReference type="Pfam" id="PF00149"/>
    </source>
</evidence>
<dbReference type="Pfam" id="PF00149">
    <property type="entry name" value="Metallophos"/>
    <property type="match status" value="1"/>
</dbReference>
<dbReference type="SUPFAM" id="SSF56300">
    <property type="entry name" value="Metallo-dependent phosphatases"/>
    <property type="match status" value="1"/>
</dbReference>
<dbReference type="InterPro" id="IPR029052">
    <property type="entry name" value="Metallo-depent_PP-like"/>
</dbReference>
<dbReference type="InterPro" id="IPR033308">
    <property type="entry name" value="PGAP5/Cdc1/Ted1"/>
</dbReference>
<feature type="compositionally biased region" description="Pro residues" evidence="5">
    <location>
        <begin position="431"/>
        <end position="441"/>
    </location>
</feature>
<keyword evidence="2 6" id="KW-0812">Transmembrane</keyword>
<gene>
    <name evidence="8" type="ORF">OH76DRAFT_486848</name>
</gene>
<keyword evidence="9" id="KW-1185">Reference proteome</keyword>
<evidence type="ECO:0000256" key="1">
    <source>
        <dbReference type="ARBA" id="ARBA00004141"/>
    </source>
</evidence>
<dbReference type="GO" id="GO:0006506">
    <property type="term" value="P:GPI anchor biosynthetic process"/>
    <property type="evidence" value="ECO:0007669"/>
    <property type="project" value="InterPro"/>
</dbReference>